<protein>
    <recommendedName>
        <fullName evidence="4 14">Undecaprenyl-diphosphatase</fullName>
        <ecNumber evidence="3 14">3.6.1.27</ecNumber>
    </recommendedName>
    <alternativeName>
        <fullName evidence="12 14">Bacitracin resistance protein</fullName>
    </alternativeName>
    <alternativeName>
        <fullName evidence="11 14">Undecaprenyl pyrophosphate phosphatase</fullName>
    </alternativeName>
</protein>
<keyword evidence="16" id="KW-1185">Reference proteome</keyword>
<comment type="catalytic activity">
    <reaction evidence="13 14">
        <text>di-trans,octa-cis-undecaprenyl diphosphate + H2O = di-trans,octa-cis-undecaprenyl phosphate + phosphate + H(+)</text>
        <dbReference type="Rhea" id="RHEA:28094"/>
        <dbReference type="ChEBI" id="CHEBI:15377"/>
        <dbReference type="ChEBI" id="CHEBI:15378"/>
        <dbReference type="ChEBI" id="CHEBI:43474"/>
        <dbReference type="ChEBI" id="CHEBI:58405"/>
        <dbReference type="ChEBI" id="CHEBI:60392"/>
        <dbReference type="EC" id="3.6.1.27"/>
    </reaction>
</comment>
<keyword evidence="14" id="KW-0573">Peptidoglycan synthesis</keyword>
<dbReference type="EC" id="3.6.1.27" evidence="3 14"/>
<evidence type="ECO:0000256" key="10">
    <source>
        <dbReference type="ARBA" id="ARBA00023251"/>
    </source>
</evidence>
<dbReference type="NCBIfam" id="NF001390">
    <property type="entry name" value="PRK00281.1-4"/>
    <property type="match status" value="1"/>
</dbReference>
<evidence type="ECO:0000256" key="8">
    <source>
        <dbReference type="ARBA" id="ARBA00022989"/>
    </source>
</evidence>
<comment type="subcellular location">
    <subcellularLocation>
        <location evidence="1 14">Cell membrane</location>
        <topology evidence="1 14">Multi-pass membrane protein</topology>
    </subcellularLocation>
</comment>
<evidence type="ECO:0000256" key="7">
    <source>
        <dbReference type="ARBA" id="ARBA00022801"/>
    </source>
</evidence>
<dbReference type="PANTHER" id="PTHR30622:SF3">
    <property type="entry name" value="UNDECAPRENYL-DIPHOSPHATASE"/>
    <property type="match status" value="1"/>
</dbReference>
<evidence type="ECO:0000256" key="12">
    <source>
        <dbReference type="ARBA" id="ARBA00032932"/>
    </source>
</evidence>
<evidence type="ECO:0000256" key="2">
    <source>
        <dbReference type="ARBA" id="ARBA00010621"/>
    </source>
</evidence>
<feature type="transmembrane region" description="Helical" evidence="14">
    <location>
        <begin position="246"/>
        <end position="266"/>
    </location>
</feature>
<keyword evidence="7 14" id="KW-0378">Hydrolase</keyword>
<dbReference type="RefSeq" id="WP_379058072.1">
    <property type="nucleotide sequence ID" value="NZ_JBHTKB010000003.1"/>
</dbReference>
<organism evidence="15 16">
    <name type="scientific">Methylophilus luteus</name>
    <dbReference type="NCBI Taxonomy" id="640108"/>
    <lineage>
        <taxon>Bacteria</taxon>
        <taxon>Pseudomonadati</taxon>
        <taxon>Pseudomonadota</taxon>
        <taxon>Betaproteobacteria</taxon>
        <taxon>Nitrosomonadales</taxon>
        <taxon>Methylophilaceae</taxon>
        <taxon>Methylophilus</taxon>
    </lineage>
</organism>
<keyword evidence="5 14" id="KW-1003">Cell membrane</keyword>
<feature type="transmembrane region" description="Helical" evidence="14">
    <location>
        <begin position="188"/>
        <end position="206"/>
    </location>
</feature>
<evidence type="ECO:0000256" key="14">
    <source>
        <dbReference type="HAMAP-Rule" id="MF_01006"/>
    </source>
</evidence>
<evidence type="ECO:0000256" key="4">
    <source>
        <dbReference type="ARBA" id="ARBA00021581"/>
    </source>
</evidence>
<dbReference type="NCBIfam" id="NF001389">
    <property type="entry name" value="PRK00281.1-2"/>
    <property type="match status" value="1"/>
</dbReference>
<dbReference type="GO" id="GO:0050380">
    <property type="term" value="F:undecaprenyl-diphosphatase activity"/>
    <property type="evidence" value="ECO:0007669"/>
    <property type="project" value="UniProtKB-EC"/>
</dbReference>
<evidence type="ECO:0000256" key="9">
    <source>
        <dbReference type="ARBA" id="ARBA00023136"/>
    </source>
</evidence>
<dbReference type="NCBIfam" id="TIGR00753">
    <property type="entry name" value="undec_PP_bacA"/>
    <property type="match status" value="1"/>
</dbReference>
<reference evidence="16" key="1">
    <citation type="journal article" date="2019" name="Int. J. Syst. Evol. Microbiol.">
        <title>The Global Catalogue of Microorganisms (GCM) 10K type strain sequencing project: providing services to taxonomists for standard genome sequencing and annotation.</title>
        <authorList>
            <consortium name="The Broad Institute Genomics Platform"/>
            <consortium name="The Broad Institute Genome Sequencing Center for Infectious Disease"/>
            <person name="Wu L."/>
            <person name="Ma J."/>
        </authorList>
    </citation>
    <scope>NUCLEOTIDE SEQUENCE [LARGE SCALE GENOMIC DNA]</scope>
    <source>
        <strain evidence="16">CCUG 58412</strain>
    </source>
</reference>
<evidence type="ECO:0000256" key="1">
    <source>
        <dbReference type="ARBA" id="ARBA00004651"/>
    </source>
</evidence>
<keyword evidence="14" id="KW-0961">Cell wall biogenesis/degradation</keyword>
<comment type="caution">
    <text evidence="15">The sequence shown here is derived from an EMBL/GenBank/DDBJ whole genome shotgun (WGS) entry which is preliminary data.</text>
</comment>
<feature type="transmembrane region" description="Helical" evidence="14">
    <location>
        <begin position="84"/>
        <end position="103"/>
    </location>
</feature>
<keyword evidence="6 14" id="KW-0812">Transmembrane</keyword>
<feature type="transmembrane region" description="Helical" evidence="14">
    <location>
        <begin position="218"/>
        <end position="239"/>
    </location>
</feature>
<evidence type="ECO:0000313" key="15">
    <source>
        <dbReference type="EMBL" id="MFD0914368.1"/>
    </source>
</evidence>
<dbReference type="PANTHER" id="PTHR30622">
    <property type="entry name" value="UNDECAPRENYL-DIPHOSPHATASE"/>
    <property type="match status" value="1"/>
</dbReference>
<evidence type="ECO:0000313" key="16">
    <source>
        <dbReference type="Proteomes" id="UP001597128"/>
    </source>
</evidence>
<comment type="similarity">
    <text evidence="2 14">Belongs to the UppP family.</text>
</comment>
<evidence type="ECO:0000256" key="3">
    <source>
        <dbReference type="ARBA" id="ARBA00012374"/>
    </source>
</evidence>
<evidence type="ECO:0000256" key="11">
    <source>
        <dbReference type="ARBA" id="ARBA00032707"/>
    </source>
</evidence>
<feature type="transmembrane region" description="Helical" evidence="14">
    <location>
        <begin position="109"/>
        <end position="130"/>
    </location>
</feature>
<keyword evidence="9 14" id="KW-0472">Membrane</keyword>
<dbReference type="HAMAP" id="MF_01006">
    <property type="entry name" value="Undec_diphosphatase"/>
    <property type="match status" value="1"/>
</dbReference>
<evidence type="ECO:0000256" key="5">
    <source>
        <dbReference type="ARBA" id="ARBA00022475"/>
    </source>
</evidence>
<comment type="miscellaneous">
    <text evidence="14">Bacitracin is thought to be involved in the inhibition of peptidoglycan synthesis by sequestering undecaprenyl diphosphate, thereby reducing the pool of lipid carrier available.</text>
</comment>
<feature type="transmembrane region" description="Helical" evidence="14">
    <location>
        <begin position="47"/>
        <end position="64"/>
    </location>
</feature>
<keyword evidence="8 14" id="KW-1133">Transmembrane helix</keyword>
<dbReference type="EMBL" id="JBHTKB010000003">
    <property type="protein sequence ID" value="MFD0914368.1"/>
    <property type="molecule type" value="Genomic_DNA"/>
</dbReference>
<keyword evidence="14" id="KW-0133">Cell shape</keyword>
<keyword evidence="10 14" id="KW-0046">Antibiotic resistance</keyword>
<evidence type="ECO:0000256" key="6">
    <source>
        <dbReference type="ARBA" id="ARBA00022692"/>
    </source>
</evidence>
<dbReference type="Pfam" id="PF02673">
    <property type="entry name" value="BacA"/>
    <property type="match status" value="1"/>
</dbReference>
<accession>A0ABW3F9N2</accession>
<proteinExistence type="inferred from homology"/>
<gene>
    <name evidence="14" type="primary">uppP</name>
    <name evidence="15" type="ORF">ACFQ1Z_12475</name>
</gene>
<dbReference type="Proteomes" id="UP001597128">
    <property type="component" value="Unassembled WGS sequence"/>
</dbReference>
<dbReference type="InterPro" id="IPR003824">
    <property type="entry name" value="UppP"/>
</dbReference>
<name>A0ABW3F9N2_9PROT</name>
<sequence length="267" mass="29401">MDIYLMLKAVIMGLVEGATEFIPVSSTGHLIIAGEWLNFLDKDKRDVFEIMIQLGAVLAVCVEFRQRLVHTVQRIQTDPNAQHLVRNLFIAFLPAAILGLAFHHEIKEFLFSSFTVGIALIVGGILILLIEKFVPAGKVQDIDHISAKQALQIGFAQSLALIPGVSRSGATILGGMCFGLGRQTATEFSFFLALPIMFAATGYDLLKARDLLSLDDAFIFLIGFVTAFLSALVVIRALIKFVGQHSFAVFAWYRIVFGILILLFFAH</sequence>
<comment type="function">
    <text evidence="14">Catalyzes the dephosphorylation of undecaprenyl diphosphate (UPP). Confers resistance to bacitracin.</text>
</comment>
<evidence type="ECO:0000256" key="13">
    <source>
        <dbReference type="ARBA" id="ARBA00047594"/>
    </source>
</evidence>